<dbReference type="PANTHER" id="PTHR35596:SF1">
    <property type="entry name" value="MICROBIAL-TYPE PARG CATALYTIC DOMAIN-CONTAINING PROTEIN"/>
    <property type="match status" value="1"/>
</dbReference>
<organism evidence="3 4">
    <name type="scientific">Mollisia scopiformis</name>
    <name type="common">Conifer needle endophyte fungus</name>
    <name type="synonym">Phialocephala scopiformis</name>
    <dbReference type="NCBI Taxonomy" id="149040"/>
    <lineage>
        <taxon>Eukaryota</taxon>
        <taxon>Fungi</taxon>
        <taxon>Dikarya</taxon>
        <taxon>Ascomycota</taxon>
        <taxon>Pezizomycotina</taxon>
        <taxon>Leotiomycetes</taxon>
        <taxon>Helotiales</taxon>
        <taxon>Mollisiaceae</taxon>
        <taxon>Mollisia</taxon>
    </lineage>
</organism>
<dbReference type="OrthoDB" id="9985428at2759"/>
<dbReference type="Pfam" id="PF10021">
    <property type="entry name" value="PARG_cat_microb"/>
    <property type="match status" value="1"/>
</dbReference>
<reference evidence="3 4" key="1">
    <citation type="submission" date="2015-10" db="EMBL/GenBank/DDBJ databases">
        <title>Full genome of DAOMC 229536 Phialocephala scopiformis, a fungal endophyte of spruce producing the potent anti-insectan compound rugulosin.</title>
        <authorList>
            <consortium name="DOE Joint Genome Institute"/>
            <person name="Walker A.K."/>
            <person name="Frasz S.L."/>
            <person name="Seifert K.A."/>
            <person name="Miller J.D."/>
            <person name="Mondo S.J."/>
            <person name="Labutti K."/>
            <person name="Lipzen A."/>
            <person name="Dockter R."/>
            <person name="Kennedy M."/>
            <person name="Grigoriev I.V."/>
            <person name="Spatafora J.W."/>
        </authorList>
    </citation>
    <scope>NUCLEOTIDE SEQUENCE [LARGE SCALE GENOMIC DNA]</scope>
    <source>
        <strain evidence="3 4">CBS 120377</strain>
    </source>
</reference>
<sequence length="317" mass="35090">MLNKAGRAKLAKETVNTLIPHILKTNSRAHEGANSSELVSYSLLDTSRLRDSPASTKHTKSPTSTSQQTVKDVSNDMEETQLAESPTPVSATSSTHPRTRVVQSDTYDAVKDLLAEDTSSKDPPRVGTLNMASSYSPGGGFMNGALAQEEALCVRSTLYYSLKPSYYRIPELSAIYSPDVLVFRGSDMKDLPKSEWFFTDVISVAALKQPELKWNLDRTRLIYEYPQDKDLMLEKIRLIFQVMAEKGIKRIVAGALGCGAYRNPPEEVAKMFRNVLLGDKKRKGVEGIDEVIFAIFDDGPNLKAFREVFPDGENDGA</sequence>
<dbReference type="Proteomes" id="UP000070700">
    <property type="component" value="Unassembled WGS sequence"/>
</dbReference>
<dbReference type="InterPro" id="IPR012664">
    <property type="entry name" value="CHP02452"/>
</dbReference>
<dbReference type="NCBIfam" id="TIGR02452">
    <property type="entry name" value="TIGR02452 family protein"/>
    <property type="match status" value="1"/>
</dbReference>
<protein>
    <recommendedName>
        <fullName evidence="2">Microbial-type PARG catalytic domain-containing protein</fullName>
    </recommendedName>
</protein>
<dbReference type="InParanoid" id="A0A194X7N5"/>
<dbReference type="EMBL" id="KQ947416">
    <property type="protein sequence ID" value="KUJ16119.1"/>
    <property type="molecule type" value="Genomic_DNA"/>
</dbReference>
<feature type="domain" description="Microbial-type PARG catalytic" evidence="2">
    <location>
        <begin position="70"/>
        <end position="184"/>
    </location>
</feature>
<evidence type="ECO:0000256" key="1">
    <source>
        <dbReference type="SAM" id="MobiDB-lite"/>
    </source>
</evidence>
<evidence type="ECO:0000313" key="4">
    <source>
        <dbReference type="Proteomes" id="UP000070700"/>
    </source>
</evidence>
<feature type="compositionally biased region" description="Polar residues" evidence="1">
    <location>
        <begin position="82"/>
        <end position="100"/>
    </location>
</feature>
<name>A0A194X7N5_MOLSC</name>
<dbReference type="Gene3D" id="3.40.220.10">
    <property type="entry name" value="Leucine Aminopeptidase, subunit E, domain 1"/>
    <property type="match status" value="1"/>
</dbReference>
<proteinExistence type="predicted"/>
<dbReference type="InterPro" id="IPR043472">
    <property type="entry name" value="Macro_dom-like"/>
</dbReference>
<dbReference type="PANTHER" id="PTHR35596">
    <property type="entry name" value="DUF2263 DOMAIN-CONTAINING PROTEIN"/>
    <property type="match status" value="1"/>
</dbReference>
<dbReference type="SUPFAM" id="SSF52949">
    <property type="entry name" value="Macro domain-like"/>
    <property type="match status" value="1"/>
</dbReference>
<dbReference type="STRING" id="149040.A0A194X7N5"/>
<feature type="region of interest" description="Disordered" evidence="1">
    <location>
        <begin position="49"/>
        <end position="100"/>
    </location>
</feature>
<gene>
    <name evidence="3" type="ORF">LY89DRAFT_646481</name>
</gene>
<evidence type="ECO:0000313" key="3">
    <source>
        <dbReference type="EMBL" id="KUJ16119.1"/>
    </source>
</evidence>
<dbReference type="RefSeq" id="XP_018070474.1">
    <property type="nucleotide sequence ID" value="XM_018211926.1"/>
</dbReference>
<dbReference type="AlphaFoldDB" id="A0A194X7N5"/>
<dbReference type="InterPro" id="IPR019261">
    <property type="entry name" value="PARG_cat_microbial"/>
</dbReference>
<keyword evidence="4" id="KW-1185">Reference proteome</keyword>
<feature type="compositionally biased region" description="Low complexity" evidence="1">
    <location>
        <begin position="52"/>
        <end position="69"/>
    </location>
</feature>
<evidence type="ECO:0000259" key="2">
    <source>
        <dbReference type="Pfam" id="PF10021"/>
    </source>
</evidence>
<dbReference type="GeneID" id="28821652"/>
<accession>A0A194X7N5</accession>
<dbReference type="KEGG" id="psco:LY89DRAFT_646481"/>